<protein>
    <submittedName>
        <fullName evidence="1">Uncharacterized protein</fullName>
    </submittedName>
</protein>
<evidence type="ECO:0000313" key="1">
    <source>
        <dbReference type="EMBL" id="KAK3724446.1"/>
    </source>
</evidence>
<sequence>MDDDGSQSPKISLSRTSSASSKSISHSNNERSGKAQQSSKPSPKVDTNDSCQRPQKHHTWVSRHSPDTVKWKIKWTDDSFRAGRVIIIDYISNANATPAGSGKPHVTVEAQEFENIKGLEKFYANSSRVHGAALRLIHVQNATWATSFLLRKFNIDHRDDLVGMAGFSKWARFEKPRQRNGRPFPDGRSWREQTDPWRNVSRTAFGMDYLKVYQTPPRNRRRRAGVFGDKSIDAQMLHLNAWSDERNPDGYDVSVQRMSVYVQRNLGSRAETTPDQEIKNPYRHTSNGHWSKDDEHKVDLKYLDNSNTVIIFETSASMLLEDCLVQPRNDFEKRWRRLSFYLKRADVLNDARLAAQCTNMILGDIFHGLAVVWQEFLNVAADHVNILEDKIYETPADESRAPELWTNQAAWLKVDKVMWIHQDLIKEVQAHMAEVPEVEVEGEETLHIDWLATTPAEYERLAHSVTEDLVQPTANLSDLMYKSVGIRDSRQSLQLGLSMWRLSWITFIFLPLVFVVSFFGMNVDIFGGDDDSLPSVAWYFLSAAILMIFVLILWYCVKHSLQRRRQTPYQRGLYENLFNHLEDQYPNIWTREGAVDDLEPVGTADRLKWRLLKRWFAPEKTVNKKLYSSLIGGDEETDLGSWARFKRYLLRCWLPTINLRHKPGDAIFNAEQDRPNSAPVYLVHYEAGTTTELAEMSTPVAFAGTEPTAVQQTTTYGLQPMELQGRRTSSLPNTPRLSEDRPSSRGSSGVMVEERDLSDLESEVAEGAAASEDEGRRWRRRR</sequence>
<proteinExistence type="predicted"/>
<dbReference type="Proteomes" id="UP001281147">
    <property type="component" value="Unassembled WGS sequence"/>
</dbReference>
<evidence type="ECO:0000313" key="2">
    <source>
        <dbReference type="Proteomes" id="UP001281147"/>
    </source>
</evidence>
<dbReference type="EMBL" id="JAUTXU010000005">
    <property type="protein sequence ID" value="KAK3724446.1"/>
    <property type="molecule type" value="Genomic_DNA"/>
</dbReference>
<organism evidence="1 2">
    <name type="scientific">Vermiconidia calcicola</name>
    <dbReference type="NCBI Taxonomy" id="1690605"/>
    <lineage>
        <taxon>Eukaryota</taxon>
        <taxon>Fungi</taxon>
        <taxon>Dikarya</taxon>
        <taxon>Ascomycota</taxon>
        <taxon>Pezizomycotina</taxon>
        <taxon>Dothideomycetes</taxon>
        <taxon>Dothideomycetidae</taxon>
        <taxon>Mycosphaerellales</taxon>
        <taxon>Extremaceae</taxon>
        <taxon>Vermiconidia</taxon>
    </lineage>
</organism>
<comment type="caution">
    <text evidence="1">The sequence shown here is derived from an EMBL/GenBank/DDBJ whole genome shotgun (WGS) entry which is preliminary data.</text>
</comment>
<reference evidence="1" key="1">
    <citation type="submission" date="2023-07" db="EMBL/GenBank/DDBJ databases">
        <title>Black Yeasts Isolated from many extreme environments.</title>
        <authorList>
            <person name="Coleine C."/>
            <person name="Stajich J.E."/>
            <person name="Selbmann L."/>
        </authorList>
    </citation>
    <scope>NUCLEOTIDE SEQUENCE</scope>
    <source>
        <strain evidence="1">CCFEE 5714</strain>
    </source>
</reference>
<keyword evidence="2" id="KW-1185">Reference proteome</keyword>
<accession>A0ACC3NX09</accession>
<name>A0ACC3NX09_9PEZI</name>
<gene>
    <name evidence="1" type="ORF">LTR37_001070</name>
</gene>